<dbReference type="GO" id="GO:0003677">
    <property type="term" value="F:DNA binding"/>
    <property type="evidence" value="ECO:0007669"/>
    <property type="project" value="UniProtKB-KW"/>
</dbReference>
<proteinExistence type="predicted"/>
<evidence type="ECO:0000259" key="6">
    <source>
        <dbReference type="Pfam" id="PF05485"/>
    </source>
</evidence>
<evidence type="ECO:0000256" key="2">
    <source>
        <dbReference type="ARBA" id="ARBA00022771"/>
    </source>
</evidence>
<feature type="region of interest" description="Disordered" evidence="5">
    <location>
        <begin position="19"/>
        <end position="51"/>
    </location>
</feature>
<dbReference type="EMBL" id="JARPUR010000005">
    <property type="protein sequence ID" value="KAK4875379.1"/>
    <property type="molecule type" value="Genomic_DNA"/>
</dbReference>
<dbReference type="Proteomes" id="UP001353858">
    <property type="component" value="Unassembled WGS sequence"/>
</dbReference>
<dbReference type="GO" id="GO:0008270">
    <property type="term" value="F:zinc ion binding"/>
    <property type="evidence" value="ECO:0007669"/>
    <property type="project" value="UniProtKB-KW"/>
</dbReference>
<evidence type="ECO:0000256" key="4">
    <source>
        <dbReference type="ARBA" id="ARBA00023125"/>
    </source>
</evidence>
<keyword evidence="1" id="KW-0479">Metal-binding</keyword>
<dbReference type="SUPFAM" id="SSF57716">
    <property type="entry name" value="Glucocorticoid receptor-like (DNA-binding domain)"/>
    <property type="match status" value="1"/>
</dbReference>
<feature type="domain" description="THAP-type" evidence="6">
    <location>
        <begin position="47"/>
        <end position="106"/>
    </location>
</feature>
<organism evidence="7 8">
    <name type="scientific">Aquatica leii</name>
    <dbReference type="NCBI Taxonomy" id="1421715"/>
    <lineage>
        <taxon>Eukaryota</taxon>
        <taxon>Metazoa</taxon>
        <taxon>Ecdysozoa</taxon>
        <taxon>Arthropoda</taxon>
        <taxon>Hexapoda</taxon>
        <taxon>Insecta</taxon>
        <taxon>Pterygota</taxon>
        <taxon>Neoptera</taxon>
        <taxon>Endopterygota</taxon>
        <taxon>Coleoptera</taxon>
        <taxon>Polyphaga</taxon>
        <taxon>Elateriformia</taxon>
        <taxon>Elateroidea</taxon>
        <taxon>Lampyridae</taxon>
        <taxon>Luciolinae</taxon>
        <taxon>Aquatica</taxon>
    </lineage>
</organism>
<name>A0AAN7P236_9COLE</name>
<evidence type="ECO:0000313" key="7">
    <source>
        <dbReference type="EMBL" id="KAK4875379.1"/>
    </source>
</evidence>
<dbReference type="Pfam" id="PF05485">
    <property type="entry name" value="THAP"/>
    <property type="match status" value="1"/>
</dbReference>
<evidence type="ECO:0000256" key="5">
    <source>
        <dbReference type="SAM" id="MobiDB-lite"/>
    </source>
</evidence>
<comment type="caution">
    <text evidence="7">The sequence shown here is derived from an EMBL/GenBank/DDBJ whole genome shotgun (WGS) entry which is preliminary data.</text>
</comment>
<feature type="compositionally biased region" description="Basic and acidic residues" evidence="5">
    <location>
        <begin position="29"/>
        <end position="49"/>
    </location>
</feature>
<keyword evidence="4" id="KW-0238">DNA-binding</keyword>
<gene>
    <name evidence="7" type="ORF">RN001_011801</name>
</gene>
<dbReference type="InterPro" id="IPR006612">
    <property type="entry name" value="THAP_Znf"/>
</dbReference>
<sequence>MLNRLFLSNSEVNIEEHTINKNSGTNRENISHKPAERDRRGRVQEENVSRRQAWIQALRRSDLTENKIKNFRICSDHFISGKPAEIADLNNSDYVPHKRESNRKRLQSKTGNQECQLSTLECSIATPSTSNP</sequence>
<feature type="region of interest" description="Disordered" evidence="5">
    <location>
        <begin position="90"/>
        <end position="112"/>
    </location>
</feature>
<keyword evidence="8" id="KW-1185">Reference proteome</keyword>
<reference evidence="8" key="1">
    <citation type="submission" date="2023-01" db="EMBL/GenBank/DDBJ databases">
        <title>Key to firefly adult light organ development and bioluminescence: homeobox transcription factors regulate luciferase expression and transportation to peroxisome.</title>
        <authorList>
            <person name="Fu X."/>
        </authorList>
    </citation>
    <scope>NUCLEOTIDE SEQUENCE [LARGE SCALE GENOMIC DNA]</scope>
</reference>
<protein>
    <recommendedName>
        <fullName evidence="6">THAP-type domain-containing protein</fullName>
    </recommendedName>
</protein>
<accession>A0AAN7P236</accession>
<keyword evidence="2" id="KW-0863">Zinc-finger</keyword>
<evidence type="ECO:0000256" key="3">
    <source>
        <dbReference type="ARBA" id="ARBA00022833"/>
    </source>
</evidence>
<keyword evidence="3" id="KW-0862">Zinc</keyword>
<dbReference type="AlphaFoldDB" id="A0AAN7P236"/>
<evidence type="ECO:0000256" key="1">
    <source>
        <dbReference type="ARBA" id="ARBA00022723"/>
    </source>
</evidence>
<evidence type="ECO:0000313" key="8">
    <source>
        <dbReference type="Proteomes" id="UP001353858"/>
    </source>
</evidence>